<dbReference type="InterPro" id="IPR029151">
    <property type="entry name" value="Sensor-like_sf"/>
</dbReference>
<dbReference type="SUPFAM" id="SSF103190">
    <property type="entry name" value="Sensory domain-like"/>
    <property type="match status" value="1"/>
</dbReference>
<evidence type="ECO:0000256" key="9">
    <source>
        <dbReference type="PROSITE-ProRule" id="PRU00284"/>
    </source>
</evidence>
<dbReference type="Proteomes" id="UP000187651">
    <property type="component" value="Unassembled WGS sequence"/>
</dbReference>
<dbReference type="SMART" id="SM00283">
    <property type="entry name" value="MA"/>
    <property type="match status" value="1"/>
</dbReference>
<dbReference type="Gene3D" id="1.10.287.950">
    <property type="entry name" value="Methyl-accepting chemotaxis protein"/>
    <property type="match status" value="1"/>
</dbReference>
<dbReference type="SUPFAM" id="SSF58104">
    <property type="entry name" value="Methyl-accepting chemotaxis protein (MCP) signaling domain"/>
    <property type="match status" value="1"/>
</dbReference>
<keyword evidence="4 10" id="KW-0812">Transmembrane</keyword>
<feature type="domain" description="HAMP" evidence="12">
    <location>
        <begin position="325"/>
        <end position="378"/>
    </location>
</feature>
<keyword evidence="3" id="KW-0145">Chemotaxis</keyword>
<evidence type="ECO:0000256" key="5">
    <source>
        <dbReference type="ARBA" id="ARBA00022989"/>
    </source>
</evidence>
<dbReference type="SMART" id="SM00304">
    <property type="entry name" value="HAMP"/>
    <property type="match status" value="2"/>
</dbReference>
<accession>A0A1G9TZ54</accession>
<dbReference type="Pfam" id="PF00015">
    <property type="entry name" value="MCPsignal"/>
    <property type="match status" value="1"/>
</dbReference>
<dbReference type="CDD" id="cd06225">
    <property type="entry name" value="HAMP"/>
    <property type="match status" value="1"/>
</dbReference>
<dbReference type="OrthoDB" id="9760371at2"/>
<comment type="similarity">
    <text evidence="8">Belongs to the methyl-accepting chemotaxis (MCP) protein family.</text>
</comment>
<feature type="domain" description="Methyl-accepting transducer" evidence="11">
    <location>
        <begin position="397"/>
        <end position="655"/>
    </location>
</feature>
<keyword evidence="6 10" id="KW-0472">Membrane</keyword>
<evidence type="ECO:0000313" key="14">
    <source>
        <dbReference type="Proteomes" id="UP000187651"/>
    </source>
</evidence>
<dbReference type="GO" id="GO:0005886">
    <property type="term" value="C:plasma membrane"/>
    <property type="evidence" value="ECO:0007669"/>
    <property type="project" value="UniProtKB-SubCell"/>
</dbReference>
<evidence type="ECO:0000256" key="10">
    <source>
        <dbReference type="SAM" id="Phobius"/>
    </source>
</evidence>
<dbReference type="CDD" id="cd12913">
    <property type="entry name" value="PDC1_MCP_like"/>
    <property type="match status" value="1"/>
</dbReference>
<keyword evidence="2" id="KW-1003">Cell membrane</keyword>
<dbReference type="CDD" id="cd12912">
    <property type="entry name" value="PDC2_MCP_like"/>
    <property type="match status" value="1"/>
</dbReference>
<dbReference type="InterPro" id="IPR004089">
    <property type="entry name" value="MCPsignal_dom"/>
</dbReference>
<dbReference type="Pfam" id="PF02743">
    <property type="entry name" value="dCache_1"/>
    <property type="match status" value="1"/>
</dbReference>
<dbReference type="PROSITE" id="PS50885">
    <property type="entry name" value="HAMP"/>
    <property type="match status" value="1"/>
</dbReference>
<dbReference type="PANTHER" id="PTHR32089">
    <property type="entry name" value="METHYL-ACCEPTING CHEMOTAXIS PROTEIN MCPB"/>
    <property type="match status" value="1"/>
</dbReference>
<dbReference type="PANTHER" id="PTHR32089:SF112">
    <property type="entry name" value="LYSOZYME-LIKE PROTEIN-RELATED"/>
    <property type="match status" value="1"/>
</dbReference>
<evidence type="ECO:0000256" key="1">
    <source>
        <dbReference type="ARBA" id="ARBA00004651"/>
    </source>
</evidence>
<evidence type="ECO:0000256" key="8">
    <source>
        <dbReference type="ARBA" id="ARBA00029447"/>
    </source>
</evidence>
<evidence type="ECO:0000256" key="6">
    <source>
        <dbReference type="ARBA" id="ARBA00023136"/>
    </source>
</evidence>
<sequence length="685" mass="74147">MKFKHISTKLLCFLLPTIILAMIILTMVSANLARAELIESNEELMETSLNGEADNINTILMEISSTANAEAAMGQQLYSTATVEELEQSLVSIVSTYDGILGSGYWFEPNVYNGNAIWGPYAYREGKSIVITYDYSTTEYDYFSQEYYTLAKANTSAVFTDPYYDATSGMIMMTCVAPMFDTNNNFIGCVTVDVEISEIKEIATSIQIGESGYAMLLTSSGIFVGYKNDDYISKATNITNVTNSSMAKAGEEILASATGKSEFTDDDGEAVDLYWKTIDKTNWKLAVMINQSELEQPIKALLVKIMLICVVAVIVVAVVIYLVVKQITNSIAKVKKFAVGLSDGDYTIPPLEVTSKDEVGDLGNSLNAMYDAYKDIIGSITEHSDSLDNSSQMLHDATTELTRKFDMIKNNMSEINEAVMSSSAATQEVNASTEEVNSSVSILSEQAAKSKDMAKEIMLRASDVETRSKNAYDNAISLSKEYDVSLKKSIDNAGIVESIGTLAGTISDIAEQINLLSLNASIEAARAGEQGKGFAVVATEIGKLAGDTTEAVGKIQNTVEDVQRAFEELTSDAQKILAFVNETVTPDYDQFVKVGKQYGEDAHNIDDISASISEMSSTIERTMGEVSFAINNIAESTQVTAASSVDSVKAVGDVADVVAEVVEMSTKEEVIANDLSQVVSGFTLE</sequence>
<keyword evidence="14" id="KW-1185">Reference proteome</keyword>
<evidence type="ECO:0000256" key="3">
    <source>
        <dbReference type="ARBA" id="ARBA00022500"/>
    </source>
</evidence>
<evidence type="ECO:0000259" key="11">
    <source>
        <dbReference type="PROSITE" id="PS50111"/>
    </source>
</evidence>
<organism evidence="13 14">
    <name type="scientific">Lachnospira pectinoschiza</name>
    <dbReference type="NCBI Taxonomy" id="28052"/>
    <lineage>
        <taxon>Bacteria</taxon>
        <taxon>Bacillati</taxon>
        <taxon>Bacillota</taxon>
        <taxon>Clostridia</taxon>
        <taxon>Lachnospirales</taxon>
        <taxon>Lachnospiraceae</taxon>
        <taxon>Lachnospira</taxon>
    </lineage>
</organism>
<keyword evidence="5 10" id="KW-1133">Transmembrane helix</keyword>
<dbReference type="RefSeq" id="WP_074520795.1">
    <property type="nucleotide sequence ID" value="NZ_FNHZ01000001.1"/>
</dbReference>
<gene>
    <name evidence="13" type="ORF">SAMN05216544_0538</name>
</gene>
<evidence type="ECO:0000256" key="2">
    <source>
        <dbReference type="ARBA" id="ARBA00022475"/>
    </source>
</evidence>
<dbReference type="AlphaFoldDB" id="A0A1G9TZ54"/>
<reference evidence="14" key="1">
    <citation type="submission" date="2016-10" db="EMBL/GenBank/DDBJ databases">
        <authorList>
            <person name="Varghese N."/>
            <person name="Submissions S."/>
        </authorList>
    </citation>
    <scope>NUCLEOTIDE SEQUENCE [LARGE SCALE GENOMIC DNA]</scope>
    <source>
        <strain evidence="14">M83</strain>
    </source>
</reference>
<dbReference type="PROSITE" id="PS50111">
    <property type="entry name" value="CHEMOTAXIS_TRANSDUC_2"/>
    <property type="match status" value="1"/>
</dbReference>
<dbReference type="Gene3D" id="3.30.450.20">
    <property type="entry name" value="PAS domain"/>
    <property type="match status" value="2"/>
</dbReference>
<evidence type="ECO:0000256" key="4">
    <source>
        <dbReference type="ARBA" id="ARBA00022692"/>
    </source>
</evidence>
<dbReference type="GO" id="GO:0006935">
    <property type="term" value="P:chemotaxis"/>
    <property type="evidence" value="ECO:0007669"/>
    <property type="project" value="UniProtKB-KW"/>
</dbReference>
<dbReference type="GO" id="GO:0007165">
    <property type="term" value="P:signal transduction"/>
    <property type="evidence" value="ECO:0007669"/>
    <property type="project" value="UniProtKB-KW"/>
</dbReference>
<dbReference type="InterPro" id="IPR033479">
    <property type="entry name" value="dCache_1"/>
</dbReference>
<evidence type="ECO:0000259" key="12">
    <source>
        <dbReference type="PROSITE" id="PS50885"/>
    </source>
</evidence>
<comment type="subcellular location">
    <subcellularLocation>
        <location evidence="1">Cell membrane</location>
        <topology evidence="1">Multi-pass membrane protein</topology>
    </subcellularLocation>
</comment>
<dbReference type="Pfam" id="PF00672">
    <property type="entry name" value="HAMP"/>
    <property type="match status" value="1"/>
</dbReference>
<proteinExistence type="inferred from homology"/>
<dbReference type="InterPro" id="IPR003660">
    <property type="entry name" value="HAMP_dom"/>
</dbReference>
<evidence type="ECO:0000313" key="13">
    <source>
        <dbReference type="EMBL" id="SDM52545.1"/>
    </source>
</evidence>
<keyword evidence="7 9" id="KW-0807">Transducer</keyword>
<feature type="transmembrane region" description="Helical" evidence="10">
    <location>
        <begin position="301"/>
        <end position="324"/>
    </location>
</feature>
<name>A0A1G9TZ54_9FIRM</name>
<dbReference type="EMBL" id="FNHZ01000001">
    <property type="protein sequence ID" value="SDM52545.1"/>
    <property type="molecule type" value="Genomic_DNA"/>
</dbReference>
<protein>
    <submittedName>
        <fullName evidence="13">Methyl-accepting chemotaxis sensory transducer with Cache sensor</fullName>
    </submittedName>
</protein>
<evidence type="ECO:0000256" key="7">
    <source>
        <dbReference type="ARBA" id="ARBA00023224"/>
    </source>
</evidence>